<dbReference type="GO" id="GO:0031267">
    <property type="term" value="F:small GTPase binding"/>
    <property type="evidence" value="ECO:0007669"/>
    <property type="project" value="TreeGrafter"/>
</dbReference>
<dbReference type="Pfam" id="PF00566">
    <property type="entry name" value="RabGAP-TBC"/>
    <property type="match status" value="1"/>
</dbReference>
<dbReference type="OMA" id="RICHQAR"/>
<dbReference type="Gene3D" id="1.10.8.270">
    <property type="entry name" value="putative rabgap domain of human tbc1 domain family member 14 like domains"/>
    <property type="match status" value="1"/>
</dbReference>
<dbReference type="AlphaFoldDB" id="X6NUU4"/>
<gene>
    <name evidence="2" type="ORF">RFI_07045</name>
</gene>
<dbReference type="GO" id="GO:0005096">
    <property type="term" value="F:GTPase activator activity"/>
    <property type="evidence" value="ECO:0007669"/>
    <property type="project" value="TreeGrafter"/>
</dbReference>
<sequence length="266" mass="30910">MNEEDEDYYEKLLATSPKESNDSTMEKDLKRTFPFEEKQRNEQTIDILRNILVAYSTRNPHVGYCQSMNILGAMLLLLMEEKDAFWMLCTLVEDYCCVDKIFYHESDLAGVIIDEYVFSDLIEFKLPLLHQHLCCLQFNLSTVTVDWFLCLFVTTLPCETTLRVWDVMFAEGPVVIFKAALSILQLRQSSILKAQHLEDFMAALRDECAPLTDPDLFIKTCLQPDFDNIDAFVSQKRICHQARVQQDIKRKLLQSTPDRDRALVKT</sequence>
<evidence type="ECO:0000313" key="2">
    <source>
        <dbReference type="EMBL" id="ETO30075.1"/>
    </source>
</evidence>
<dbReference type="EMBL" id="ASPP01005689">
    <property type="protein sequence ID" value="ETO30075.1"/>
    <property type="molecule type" value="Genomic_DNA"/>
</dbReference>
<dbReference type="SMART" id="SM00164">
    <property type="entry name" value="TBC"/>
    <property type="match status" value="1"/>
</dbReference>
<dbReference type="OrthoDB" id="294251at2759"/>
<dbReference type="SUPFAM" id="SSF47923">
    <property type="entry name" value="Ypt/Rab-GAP domain of gyp1p"/>
    <property type="match status" value="2"/>
</dbReference>
<dbReference type="InterPro" id="IPR000195">
    <property type="entry name" value="Rab-GAP-TBC_dom"/>
</dbReference>
<name>X6NUU4_RETFI</name>
<dbReference type="Gene3D" id="1.10.472.80">
    <property type="entry name" value="Ypt/Rab-GAP domain of gyp1p, domain 3"/>
    <property type="match status" value="1"/>
</dbReference>
<dbReference type="PANTHER" id="PTHR47219:SF20">
    <property type="entry name" value="TBC1 DOMAIN FAMILY MEMBER 2B"/>
    <property type="match status" value="1"/>
</dbReference>
<organism evidence="2 3">
    <name type="scientific">Reticulomyxa filosa</name>
    <dbReference type="NCBI Taxonomy" id="46433"/>
    <lineage>
        <taxon>Eukaryota</taxon>
        <taxon>Sar</taxon>
        <taxon>Rhizaria</taxon>
        <taxon>Retaria</taxon>
        <taxon>Foraminifera</taxon>
        <taxon>Monothalamids</taxon>
        <taxon>Reticulomyxidae</taxon>
        <taxon>Reticulomyxa</taxon>
    </lineage>
</organism>
<dbReference type="InterPro" id="IPR035969">
    <property type="entry name" value="Rab-GAP_TBC_sf"/>
</dbReference>
<comment type="caution">
    <text evidence="2">The sequence shown here is derived from an EMBL/GenBank/DDBJ whole genome shotgun (WGS) entry which is preliminary data.</text>
</comment>
<dbReference type="PROSITE" id="PS50086">
    <property type="entry name" value="TBC_RABGAP"/>
    <property type="match status" value="1"/>
</dbReference>
<dbReference type="PANTHER" id="PTHR47219">
    <property type="entry name" value="RAB GTPASE-ACTIVATING PROTEIN 1-LIKE"/>
    <property type="match status" value="1"/>
</dbReference>
<keyword evidence="3" id="KW-1185">Reference proteome</keyword>
<reference evidence="2 3" key="1">
    <citation type="journal article" date="2013" name="Curr. Biol.">
        <title>The Genome of the Foraminiferan Reticulomyxa filosa.</title>
        <authorList>
            <person name="Glockner G."/>
            <person name="Hulsmann N."/>
            <person name="Schleicher M."/>
            <person name="Noegel A.A."/>
            <person name="Eichinger L."/>
            <person name="Gallinger C."/>
            <person name="Pawlowski J."/>
            <person name="Sierra R."/>
            <person name="Euteneuer U."/>
            <person name="Pillet L."/>
            <person name="Moustafa A."/>
            <person name="Platzer M."/>
            <person name="Groth M."/>
            <person name="Szafranski K."/>
            <person name="Schliwa M."/>
        </authorList>
    </citation>
    <scope>NUCLEOTIDE SEQUENCE [LARGE SCALE GENOMIC DNA]</scope>
</reference>
<proteinExistence type="predicted"/>
<feature type="domain" description="Rab-GAP TBC" evidence="1">
    <location>
        <begin position="1"/>
        <end position="172"/>
    </location>
</feature>
<dbReference type="FunFam" id="1.10.8.270:FF:000026">
    <property type="entry name" value="TBC (Tre-2/Bub2/Cdc16) domain family"/>
    <property type="match status" value="1"/>
</dbReference>
<accession>X6NUU4</accession>
<protein>
    <recommendedName>
        <fullName evidence="1">Rab-GAP TBC domain-containing protein</fullName>
    </recommendedName>
</protein>
<dbReference type="InterPro" id="IPR050302">
    <property type="entry name" value="Rab_GAP_TBC_domain"/>
</dbReference>
<evidence type="ECO:0000313" key="3">
    <source>
        <dbReference type="Proteomes" id="UP000023152"/>
    </source>
</evidence>
<dbReference type="Proteomes" id="UP000023152">
    <property type="component" value="Unassembled WGS sequence"/>
</dbReference>
<evidence type="ECO:0000259" key="1">
    <source>
        <dbReference type="PROSITE" id="PS50086"/>
    </source>
</evidence>